<evidence type="ECO:0008006" key="4">
    <source>
        <dbReference type="Google" id="ProtNLM"/>
    </source>
</evidence>
<keyword evidence="1" id="KW-0732">Signal</keyword>
<dbReference type="Proteomes" id="UP000064029">
    <property type="component" value="Unassembled WGS sequence"/>
</dbReference>
<dbReference type="NCBIfam" id="TIGR03352">
    <property type="entry name" value="VI_chp_3"/>
    <property type="match status" value="1"/>
</dbReference>
<evidence type="ECO:0000256" key="1">
    <source>
        <dbReference type="SAM" id="SignalP"/>
    </source>
</evidence>
<dbReference type="EMBL" id="LOXM01000126">
    <property type="protein sequence ID" value="KVG67233.1"/>
    <property type="molecule type" value="Genomic_DNA"/>
</dbReference>
<dbReference type="PROSITE" id="PS51257">
    <property type="entry name" value="PROKAR_LIPOPROTEIN"/>
    <property type="match status" value="1"/>
</dbReference>
<name>A0A118HTD2_9BURK</name>
<organism evidence="2 3">
    <name type="scientific">Burkholderia ubonensis</name>
    <dbReference type="NCBI Taxonomy" id="101571"/>
    <lineage>
        <taxon>Bacteria</taxon>
        <taxon>Pseudomonadati</taxon>
        <taxon>Pseudomonadota</taxon>
        <taxon>Betaproteobacteria</taxon>
        <taxon>Burkholderiales</taxon>
        <taxon>Burkholderiaceae</taxon>
        <taxon>Burkholderia</taxon>
        <taxon>Burkholderia cepacia complex</taxon>
    </lineage>
</organism>
<accession>A0A118HTD2</accession>
<protein>
    <recommendedName>
        <fullName evidence="4">Type VI secretion protein</fullName>
    </recommendedName>
</protein>
<feature type="chain" id="PRO_5007159228" description="Type VI secretion protein" evidence="1">
    <location>
        <begin position="18"/>
        <end position="171"/>
    </location>
</feature>
<feature type="signal peptide" evidence="1">
    <location>
        <begin position="1"/>
        <end position="17"/>
    </location>
</feature>
<dbReference type="InterPro" id="IPR038706">
    <property type="entry name" value="Type_VI_SciN-like_sf"/>
</dbReference>
<dbReference type="RefSeq" id="WP_059752236.1">
    <property type="nucleotide sequence ID" value="NZ_CP013416.1"/>
</dbReference>
<dbReference type="Pfam" id="PF12790">
    <property type="entry name" value="T6SS-SciN"/>
    <property type="match status" value="1"/>
</dbReference>
<dbReference type="Gene3D" id="2.60.40.4150">
    <property type="entry name" value="Type VI secretion system, lipoprotein SciN"/>
    <property type="match status" value="1"/>
</dbReference>
<dbReference type="PANTHER" id="PTHR37625:SF4">
    <property type="entry name" value="OUTER MEMBRANE LIPOPROTEIN"/>
    <property type="match status" value="1"/>
</dbReference>
<sequence>MAAWIMRCTVAAGVALAVSACGTWQSVKDATVDATRAVFVAKVKQMNLMLESRAVLNQNGQGQSLPVVIRIYQLKDAKAFAEASYAQLLNDDRALLKADLLGRMEATVAPGATVKLSAPMPDDAQSVGVVGFFRDRSGAEWQLVIPKAQWKKTDPVRLVVNGNRLELDGSS</sequence>
<evidence type="ECO:0000313" key="3">
    <source>
        <dbReference type="Proteomes" id="UP000064029"/>
    </source>
</evidence>
<dbReference type="AlphaFoldDB" id="A0A118HTD2"/>
<dbReference type="OrthoDB" id="7021080at2"/>
<dbReference type="InterPro" id="IPR017734">
    <property type="entry name" value="T6SS_SciN"/>
</dbReference>
<reference evidence="2 3" key="1">
    <citation type="submission" date="2015-11" db="EMBL/GenBank/DDBJ databases">
        <title>Expanding the genomic diversity of Burkholderia species for the development of highly accurate diagnostics.</title>
        <authorList>
            <person name="Sahl J."/>
            <person name="Keim P."/>
            <person name="Wagner D."/>
        </authorList>
    </citation>
    <scope>NUCLEOTIDE SEQUENCE [LARGE SCALE GENOMIC DNA]</scope>
    <source>
        <strain evidence="2 3">MSMB2036</strain>
    </source>
</reference>
<proteinExistence type="predicted"/>
<comment type="caution">
    <text evidence="2">The sequence shown here is derived from an EMBL/GenBank/DDBJ whole genome shotgun (WGS) entry which is preliminary data.</text>
</comment>
<gene>
    <name evidence="2" type="ORF">WJ33_25960</name>
</gene>
<evidence type="ECO:0000313" key="2">
    <source>
        <dbReference type="EMBL" id="KVG67233.1"/>
    </source>
</evidence>
<dbReference type="PANTHER" id="PTHR37625">
    <property type="entry name" value="OUTER MEMBRANE LIPOPROTEIN-RELATED"/>
    <property type="match status" value="1"/>
</dbReference>